<dbReference type="PANTHER" id="PTHR34975">
    <property type="entry name" value="SPORE GERMINATION PROTEIN A2"/>
    <property type="match status" value="1"/>
</dbReference>
<dbReference type="Pfam" id="PF03845">
    <property type="entry name" value="Spore_permease"/>
    <property type="match status" value="1"/>
</dbReference>
<keyword evidence="3" id="KW-0813">Transport</keyword>
<dbReference type="InterPro" id="IPR004761">
    <property type="entry name" value="Spore_GerAB"/>
</dbReference>
<evidence type="ECO:0000313" key="9">
    <source>
        <dbReference type="EMBL" id="QKS70282.1"/>
    </source>
</evidence>
<gene>
    <name evidence="9" type="ORF">FLK61_26335</name>
</gene>
<proteinExistence type="inferred from homology"/>
<reference evidence="10" key="1">
    <citation type="submission" date="2019-07" db="EMBL/GenBank/DDBJ databases">
        <title>Bacillus alkalisoli sp. nov. isolated from saline soil.</title>
        <authorList>
            <person name="Sun J.-Q."/>
            <person name="Xu L."/>
        </authorList>
    </citation>
    <scope>NUCLEOTIDE SEQUENCE [LARGE SCALE GENOMIC DNA]</scope>
    <source>
        <strain evidence="10">M4U3P1</strain>
    </source>
</reference>
<feature type="transmembrane region" description="Helical" evidence="8">
    <location>
        <begin position="86"/>
        <end position="109"/>
    </location>
</feature>
<feature type="transmembrane region" description="Helical" evidence="8">
    <location>
        <begin position="280"/>
        <end position="302"/>
    </location>
</feature>
<comment type="subcellular location">
    <subcellularLocation>
        <location evidence="1">Membrane</location>
        <topology evidence="1">Multi-pass membrane protein</topology>
    </subcellularLocation>
</comment>
<evidence type="ECO:0000313" key="10">
    <source>
        <dbReference type="Proteomes" id="UP000318138"/>
    </source>
</evidence>
<organism evidence="9 10">
    <name type="scientific">Paenalkalicoccus suaedae</name>
    <dbReference type="NCBI Taxonomy" id="2592382"/>
    <lineage>
        <taxon>Bacteria</taxon>
        <taxon>Bacillati</taxon>
        <taxon>Bacillota</taxon>
        <taxon>Bacilli</taxon>
        <taxon>Bacillales</taxon>
        <taxon>Bacillaceae</taxon>
        <taxon>Paenalkalicoccus</taxon>
    </lineage>
</organism>
<evidence type="ECO:0000256" key="5">
    <source>
        <dbReference type="ARBA" id="ARBA00022692"/>
    </source>
</evidence>
<evidence type="ECO:0000256" key="6">
    <source>
        <dbReference type="ARBA" id="ARBA00022989"/>
    </source>
</evidence>
<name>A0A859FBY2_9BACI</name>
<dbReference type="RefSeq" id="WP_176008322.1">
    <property type="nucleotide sequence ID" value="NZ_CP041372.2"/>
</dbReference>
<keyword evidence="7 8" id="KW-0472">Membrane</keyword>
<evidence type="ECO:0000256" key="4">
    <source>
        <dbReference type="ARBA" id="ARBA00022544"/>
    </source>
</evidence>
<evidence type="ECO:0000256" key="3">
    <source>
        <dbReference type="ARBA" id="ARBA00022448"/>
    </source>
</evidence>
<dbReference type="GO" id="GO:0016020">
    <property type="term" value="C:membrane"/>
    <property type="evidence" value="ECO:0007669"/>
    <property type="project" value="UniProtKB-SubCell"/>
</dbReference>
<feature type="transmembrane region" description="Helical" evidence="8">
    <location>
        <begin position="224"/>
        <end position="244"/>
    </location>
</feature>
<evidence type="ECO:0000256" key="7">
    <source>
        <dbReference type="ARBA" id="ARBA00023136"/>
    </source>
</evidence>
<dbReference type="PANTHER" id="PTHR34975:SF2">
    <property type="entry name" value="SPORE GERMINATION PROTEIN A2"/>
    <property type="match status" value="1"/>
</dbReference>
<dbReference type="KEGG" id="psua:FLK61_26335"/>
<evidence type="ECO:0000256" key="1">
    <source>
        <dbReference type="ARBA" id="ARBA00004141"/>
    </source>
</evidence>
<protein>
    <submittedName>
        <fullName evidence="9">GerAB/ArcD/ProY family transporter</fullName>
    </submittedName>
</protein>
<keyword evidence="4" id="KW-0309">Germination</keyword>
<evidence type="ECO:0000256" key="8">
    <source>
        <dbReference type="SAM" id="Phobius"/>
    </source>
</evidence>
<feature type="transmembrane region" description="Helical" evidence="8">
    <location>
        <begin position="115"/>
        <end position="135"/>
    </location>
</feature>
<feature type="transmembrane region" description="Helical" evidence="8">
    <location>
        <begin position="147"/>
        <end position="171"/>
    </location>
</feature>
<feature type="transmembrane region" description="Helical" evidence="8">
    <location>
        <begin position="314"/>
        <end position="333"/>
    </location>
</feature>
<keyword evidence="10" id="KW-1185">Reference proteome</keyword>
<dbReference type="Proteomes" id="UP000318138">
    <property type="component" value="Chromosome"/>
</dbReference>
<sequence length="376" mass="43499">MATQQLFEKNESYNGFYAMLLVNRFQMLYFFLIMPGILIYPHMIWVIIALGGLSQLNLLFISKWLLSPVSREGYSGFVRLFGKGLVRLLTFIGLFFLFLKLSVITLGYSEIIQTFILPTTDTNFIILFILLFSFYVAGKGMEPTIRFVVISFLCSFWIIILFVFFFLPPIAQLSDLYPLIPLEWKSDSWKAVFLIMSSYSGPELLLFLGPWLKADNKTFRYLSYGNAYTVIEYVFLFIASLLYFGSTYLSKSRYPIVDMARYFQNPVFERTDMILLSFELFNIVFAVSLFLLLFYGASKIVLSKMKKPSSGKGLLFSVILIYIGMVIVNELFWKSWETQIFLLHIQIIAGCITYFLLPLVIVIMMKKRGGNKYAPT</sequence>
<dbReference type="AlphaFoldDB" id="A0A859FBY2"/>
<keyword evidence="6 8" id="KW-1133">Transmembrane helix</keyword>
<feature type="transmembrane region" description="Helical" evidence="8">
    <location>
        <begin position="191"/>
        <end position="212"/>
    </location>
</feature>
<feature type="transmembrane region" description="Helical" evidence="8">
    <location>
        <begin position="339"/>
        <end position="363"/>
    </location>
</feature>
<evidence type="ECO:0000256" key="2">
    <source>
        <dbReference type="ARBA" id="ARBA00007998"/>
    </source>
</evidence>
<feature type="transmembrane region" description="Helical" evidence="8">
    <location>
        <begin position="44"/>
        <end position="66"/>
    </location>
</feature>
<comment type="similarity">
    <text evidence="2">Belongs to the amino acid-polyamine-organocation (APC) superfamily. Spore germination protein (SGP) (TC 2.A.3.9) family.</text>
</comment>
<feature type="transmembrane region" description="Helical" evidence="8">
    <location>
        <begin position="16"/>
        <end position="38"/>
    </location>
</feature>
<dbReference type="EMBL" id="CP041372">
    <property type="protein sequence ID" value="QKS70282.1"/>
    <property type="molecule type" value="Genomic_DNA"/>
</dbReference>
<dbReference type="GO" id="GO:0009847">
    <property type="term" value="P:spore germination"/>
    <property type="evidence" value="ECO:0007669"/>
    <property type="project" value="InterPro"/>
</dbReference>
<accession>A0A859FBY2</accession>
<keyword evidence="5 8" id="KW-0812">Transmembrane</keyword>